<evidence type="ECO:0000259" key="2">
    <source>
        <dbReference type="Pfam" id="PF01370"/>
    </source>
</evidence>
<proteinExistence type="predicted"/>
<dbReference type="InterPro" id="IPR051783">
    <property type="entry name" value="NAD(P)-dependent_oxidoreduct"/>
</dbReference>
<dbReference type="GO" id="GO:0005737">
    <property type="term" value="C:cytoplasm"/>
    <property type="evidence" value="ECO:0007669"/>
    <property type="project" value="TreeGrafter"/>
</dbReference>
<dbReference type="Proteomes" id="UP000198224">
    <property type="component" value="Chromosome I"/>
</dbReference>
<sequence>MRIVVVGASGNVGTALLRRLRRERGVELAGVVRRLPGPDAGEPYDQVEWHSCDIGAPGAVGQLSEVFAGADVVVHLAWQIQPSHDQRVLRRTNVDGSRAVVDAVVRAGVPALVYASSVGVYAPGPKDHPISERWPATGVSGSSYSEHKAEVEALLDEVEREHPTLRVVRMRPGLIFQRAAGVEITRYFLGPLAPVRLLRFGRIPLVPTNRRLRMQAVHADDVADAYTRAVVGDARGAFNVAADPVLTPELVARHFHGWTVPVAAPVLRAAAALSWRARLQPVDAGWVELGLNAPLMSSERAETELGWHPTIDALAALKELFAGMADGDHTGSPPMSGAPNLPGRPAALLHARPPQAKETPTDPPHPPQPQLVDQELSVRNRRPDDRNLLITCAGAMSAAAQAGIGSGELGAGDSGVPGAQEEDAGEASGLELATGVAAQG</sequence>
<evidence type="ECO:0000313" key="4">
    <source>
        <dbReference type="Proteomes" id="UP000198224"/>
    </source>
</evidence>
<keyword evidence="4" id="KW-1185">Reference proteome</keyword>
<reference evidence="4" key="1">
    <citation type="submission" date="2016-06" db="EMBL/GenBank/DDBJ databases">
        <authorList>
            <person name="Varghese N."/>
            <person name="Submissions Spin"/>
        </authorList>
    </citation>
    <scope>NUCLEOTIDE SEQUENCE [LARGE SCALE GENOMIC DNA]</scope>
    <source>
        <strain evidence="4">DSM 45160</strain>
    </source>
</reference>
<dbReference type="EMBL" id="LT607409">
    <property type="protein sequence ID" value="SCE78009.1"/>
    <property type="molecule type" value="Genomic_DNA"/>
</dbReference>
<feature type="domain" description="NAD-dependent epimerase/dehydratase" evidence="2">
    <location>
        <begin position="3"/>
        <end position="240"/>
    </location>
</feature>
<dbReference type="eggNOG" id="COG0451">
    <property type="taxonomic scope" value="Bacteria"/>
</dbReference>
<organism evidence="3 4">
    <name type="scientific">Micromonospora chokoriensis</name>
    <dbReference type="NCBI Taxonomy" id="356851"/>
    <lineage>
        <taxon>Bacteria</taxon>
        <taxon>Bacillati</taxon>
        <taxon>Actinomycetota</taxon>
        <taxon>Actinomycetes</taxon>
        <taxon>Micromonosporales</taxon>
        <taxon>Micromonosporaceae</taxon>
        <taxon>Micromonospora</taxon>
    </lineage>
</organism>
<feature type="region of interest" description="Disordered" evidence="1">
    <location>
        <begin position="405"/>
        <end position="440"/>
    </location>
</feature>
<dbReference type="Gene3D" id="3.40.50.720">
    <property type="entry name" value="NAD(P)-binding Rossmann-like Domain"/>
    <property type="match status" value="1"/>
</dbReference>
<dbReference type="Pfam" id="PF01370">
    <property type="entry name" value="Epimerase"/>
    <property type="match status" value="1"/>
</dbReference>
<dbReference type="RefSeq" id="WP_231924470.1">
    <property type="nucleotide sequence ID" value="NZ_LT607409.1"/>
</dbReference>
<dbReference type="InterPro" id="IPR001509">
    <property type="entry name" value="Epimerase_deHydtase"/>
</dbReference>
<dbReference type="AlphaFoldDB" id="A0A1C4V2M1"/>
<dbReference type="InterPro" id="IPR036291">
    <property type="entry name" value="NAD(P)-bd_dom_sf"/>
</dbReference>
<feature type="compositionally biased region" description="Gly residues" evidence="1">
    <location>
        <begin position="405"/>
        <end position="415"/>
    </location>
</feature>
<gene>
    <name evidence="3" type="ORF">GA0070612_0988</name>
</gene>
<dbReference type="SUPFAM" id="SSF51735">
    <property type="entry name" value="NAD(P)-binding Rossmann-fold domains"/>
    <property type="match status" value="1"/>
</dbReference>
<evidence type="ECO:0000256" key="1">
    <source>
        <dbReference type="SAM" id="MobiDB-lite"/>
    </source>
</evidence>
<accession>A0A1C4V2M1</accession>
<dbReference type="GO" id="GO:0004029">
    <property type="term" value="F:aldehyde dehydrogenase (NAD+) activity"/>
    <property type="evidence" value="ECO:0007669"/>
    <property type="project" value="TreeGrafter"/>
</dbReference>
<name>A0A1C4V2M1_9ACTN</name>
<dbReference type="PANTHER" id="PTHR48079:SF6">
    <property type="entry name" value="NAD(P)-BINDING DOMAIN-CONTAINING PROTEIN-RELATED"/>
    <property type="match status" value="1"/>
</dbReference>
<dbReference type="PANTHER" id="PTHR48079">
    <property type="entry name" value="PROTEIN YEEZ"/>
    <property type="match status" value="1"/>
</dbReference>
<protein>
    <submittedName>
        <fullName evidence="3">Nucleoside-diphosphate-sugar epimerase</fullName>
    </submittedName>
</protein>
<feature type="region of interest" description="Disordered" evidence="1">
    <location>
        <begin position="325"/>
        <end position="375"/>
    </location>
</feature>
<evidence type="ECO:0000313" key="3">
    <source>
        <dbReference type="EMBL" id="SCE78009.1"/>
    </source>
</evidence>